<feature type="compositionally biased region" description="Polar residues" evidence="1">
    <location>
        <begin position="1"/>
        <end position="13"/>
    </location>
</feature>
<dbReference type="Pfam" id="PF01904">
    <property type="entry name" value="DUF72"/>
    <property type="match status" value="1"/>
</dbReference>
<dbReference type="InterPro" id="IPR036520">
    <property type="entry name" value="UPF0759_sf"/>
</dbReference>
<feature type="region of interest" description="Disordered" evidence="1">
    <location>
        <begin position="1"/>
        <end position="22"/>
    </location>
</feature>
<accession>A0A1H6C164</accession>
<dbReference type="AlphaFoldDB" id="A0A1H6C164"/>
<dbReference type="InterPro" id="IPR002763">
    <property type="entry name" value="DUF72"/>
</dbReference>
<dbReference type="Proteomes" id="UP000236728">
    <property type="component" value="Unassembled WGS sequence"/>
</dbReference>
<evidence type="ECO:0000313" key="3">
    <source>
        <dbReference type="Proteomes" id="UP000236728"/>
    </source>
</evidence>
<dbReference type="OrthoDB" id="9780310at2"/>
<evidence type="ECO:0000256" key="1">
    <source>
        <dbReference type="SAM" id="MobiDB-lite"/>
    </source>
</evidence>
<organism evidence="2 3">
    <name type="scientific">Bryocella elongata</name>
    <dbReference type="NCBI Taxonomy" id="863522"/>
    <lineage>
        <taxon>Bacteria</taxon>
        <taxon>Pseudomonadati</taxon>
        <taxon>Acidobacteriota</taxon>
        <taxon>Terriglobia</taxon>
        <taxon>Terriglobales</taxon>
        <taxon>Acidobacteriaceae</taxon>
        <taxon>Bryocella</taxon>
    </lineage>
</organism>
<dbReference type="PANTHER" id="PTHR30348">
    <property type="entry name" value="UNCHARACTERIZED PROTEIN YECE"/>
    <property type="match status" value="1"/>
</dbReference>
<gene>
    <name evidence="2" type="ORF">SAMN05421819_4128</name>
</gene>
<dbReference type="Gene3D" id="3.20.20.410">
    <property type="entry name" value="Protein of unknown function UPF0759"/>
    <property type="match status" value="1"/>
</dbReference>
<name>A0A1H6C164_9BACT</name>
<protein>
    <submittedName>
        <fullName evidence="2">Uncharacterized conserved protein YecE, DUF72 family</fullName>
    </submittedName>
</protein>
<dbReference type="EMBL" id="FNVA01000008">
    <property type="protein sequence ID" value="SEG66457.1"/>
    <property type="molecule type" value="Genomic_DNA"/>
</dbReference>
<proteinExistence type="predicted"/>
<dbReference type="SUPFAM" id="SSF117396">
    <property type="entry name" value="TM1631-like"/>
    <property type="match status" value="1"/>
</dbReference>
<evidence type="ECO:0000313" key="2">
    <source>
        <dbReference type="EMBL" id="SEG66457.1"/>
    </source>
</evidence>
<reference evidence="2 3" key="1">
    <citation type="submission" date="2016-10" db="EMBL/GenBank/DDBJ databases">
        <authorList>
            <person name="de Groot N.N."/>
        </authorList>
    </citation>
    <scope>NUCLEOTIDE SEQUENCE [LARGE SCALE GENOMIC DNA]</scope>
    <source>
        <strain evidence="2 3">DSM 22489</strain>
    </source>
</reference>
<sequence>MQRASRTPAKSQDTPPTPTFFSGTSGWAYPSWKPDFYPKDVRPRDFLASYASRLNSVEVNYTFRALPTTEQIEGWLAATPADFRFTFKAPQRITHIKRLRDCEEPLLAFLDAIEPARKAKKLGLIFFQLPPNFKADVDRLADFLKLRALRRKGLRVSFEFRHESWFTEATYDALRSRDAALCVSESDELITPDVTTASFRSYRLRRSGGYSDAEIDRVAHRFNALVPQSETFVYLRHEELPTGPLSAARLLERMLVLQSKGAA</sequence>
<keyword evidence="3" id="KW-1185">Reference proteome</keyword>
<dbReference type="PANTHER" id="PTHR30348:SF4">
    <property type="entry name" value="DUF72 DOMAIN-CONTAINING PROTEIN"/>
    <property type="match status" value="1"/>
</dbReference>